<dbReference type="EMBL" id="JAGEUA010000010">
    <property type="protein sequence ID" value="KAL0963740.1"/>
    <property type="molecule type" value="Genomic_DNA"/>
</dbReference>
<dbReference type="Proteomes" id="UP001557470">
    <property type="component" value="Unassembled WGS sequence"/>
</dbReference>
<evidence type="ECO:0000313" key="2">
    <source>
        <dbReference type="Proteomes" id="UP001557470"/>
    </source>
</evidence>
<name>A0ABD0W426_UMBPY</name>
<sequence length="95" mass="10502">MPRRGVLVVSDPLDQDMKSKKKVTPGVLGMNVINGFYYEPFEQYGPDLFEAPPVQSAAPVWRRALKHCQMAEAVAFPAEAHKVRVNGSHPGNNVL</sequence>
<dbReference type="AlphaFoldDB" id="A0ABD0W426"/>
<comment type="caution">
    <text evidence="1">The sequence shown here is derived from an EMBL/GenBank/DDBJ whole genome shotgun (WGS) entry which is preliminary data.</text>
</comment>
<gene>
    <name evidence="1" type="ORF">UPYG_G00310340</name>
</gene>
<evidence type="ECO:0000313" key="1">
    <source>
        <dbReference type="EMBL" id="KAL0963740.1"/>
    </source>
</evidence>
<protein>
    <submittedName>
        <fullName evidence="1">Uncharacterized protein</fullName>
    </submittedName>
</protein>
<accession>A0ABD0W426</accession>
<keyword evidence="2" id="KW-1185">Reference proteome</keyword>
<proteinExistence type="predicted"/>
<reference evidence="1 2" key="1">
    <citation type="submission" date="2024-06" db="EMBL/GenBank/DDBJ databases">
        <authorList>
            <person name="Pan Q."/>
            <person name="Wen M."/>
            <person name="Jouanno E."/>
            <person name="Zahm M."/>
            <person name="Klopp C."/>
            <person name="Cabau C."/>
            <person name="Louis A."/>
            <person name="Berthelot C."/>
            <person name="Parey E."/>
            <person name="Roest Crollius H."/>
            <person name="Montfort J."/>
            <person name="Robinson-Rechavi M."/>
            <person name="Bouchez O."/>
            <person name="Lampietro C."/>
            <person name="Lopez Roques C."/>
            <person name="Donnadieu C."/>
            <person name="Postlethwait J."/>
            <person name="Bobe J."/>
            <person name="Verreycken H."/>
            <person name="Guiguen Y."/>
        </authorList>
    </citation>
    <scope>NUCLEOTIDE SEQUENCE [LARGE SCALE GENOMIC DNA]</scope>
    <source>
        <strain evidence="1">Up_M1</strain>
        <tissue evidence="1">Testis</tissue>
    </source>
</reference>
<organism evidence="1 2">
    <name type="scientific">Umbra pygmaea</name>
    <name type="common">Eastern mudminnow</name>
    <dbReference type="NCBI Taxonomy" id="75934"/>
    <lineage>
        <taxon>Eukaryota</taxon>
        <taxon>Metazoa</taxon>
        <taxon>Chordata</taxon>
        <taxon>Craniata</taxon>
        <taxon>Vertebrata</taxon>
        <taxon>Euteleostomi</taxon>
        <taxon>Actinopterygii</taxon>
        <taxon>Neopterygii</taxon>
        <taxon>Teleostei</taxon>
        <taxon>Protacanthopterygii</taxon>
        <taxon>Esociformes</taxon>
        <taxon>Umbridae</taxon>
        <taxon>Umbra</taxon>
    </lineage>
</organism>